<gene>
    <name evidence="1" type="primary">Cy61</name>
</gene>
<dbReference type="Proteomes" id="UP000118435">
    <property type="component" value="Segment"/>
</dbReference>
<dbReference type="EMBL" id="KP796148">
    <property type="protein sequence ID" value="AKT72834.1"/>
    <property type="molecule type" value="Genomic_DNA"/>
</dbReference>
<evidence type="ECO:0000313" key="2">
    <source>
        <dbReference type="Proteomes" id="UP000118435"/>
    </source>
</evidence>
<organism evidence="1 2">
    <name type="scientific">Cynomolgus macaque cytomegalovirus strain Mauritius</name>
    <dbReference type="NCBI Taxonomy" id="1690255"/>
    <lineage>
        <taxon>Viruses</taxon>
        <taxon>Duplodnaviria</taxon>
        <taxon>Heunggongvirae</taxon>
        <taxon>Peploviricota</taxon>
        <taxon>Herviviricetes</taxon>
        <taxon>Herpesvirales</taxon>
        <taxon>Orthoherpesviridae</taxon>
        <taxon>Betaherpesvirinae</taxon>
        <taxon>Cytomegalovirus</taxon>
        <taxon>Cytomegalovirus macacinebeta3</taxon>
    </lineage>
</organism>
<sequence>MCVNLFRIRSRERTLPSQCLFTVHAPLRLLDTRSRRSYGNHVGHQAISIHERHRNLALPDTSFGVQQGSHISAEKSGKRPRTVLILLSAGFQYVSLVVHLVENHNEIVHRFGILPNPVPDL</sequence>
<evidence type="ECO:0000313" key="1">
    <source>
        <dbReference type="EMBL" id="AKT72834.1"/>
    </source>
</evidence>
<name>A0A0K1H0N5_9BETA</name>
<proteinExistence type="predicted"/>
<accession>A0A0K1H0N5</accession>
<protein>
    <submittedName>
        <fullName evidence="1">Uncharacterized protein</fullName>
    </submittedName>
</protein>
<reference evidence="1 2" key="1">
    <citation type="journal article" date="2016" name="BMC Genomics">
        <title>A novel strain of cynomolgus macaque cytomegalovirus: implications for host-virus co-evolution.</title>
        <authorList>
            <person name="Russell J.N."/>
            <person name="Marsh A.K."/>
            <person name="Willer D.O."/>
            <person name="Ambagala A.P."/>
            <person name="Dzamba M."/>
            <person name="Chan J.K."/>
            <person name="Pilon R."/>
            <person name="Fournier J."/>
            <person name="Brudno M."/>
            <person name="Antony J.M."/>
            <person name="Sandstrom P."/>
            <person name="Evans B.J."/>
            <person name="MacDonald K.S."/>
        </authorList>
    </citation>
    <scope>NUCLEOTIDE SEQUENCE [LARGE SCALE GENOMIC DNA]</scope>
    <source>
        <strain evidence="1">Mauritius</strain>
    </source>
</reference>